<organism evidence="1 2">
    <name type="scientific">Mesorhabditis belari</name>
    <dbReference type="NCBI Taxonomy" id="2138241"/>
    <lineage>
        <taxon>Eukaryota</taxon>
        <taxon>Metazoa</taxon>
        <taxon>Ecdysozoa</taxon>
        <taxon>Nematoda</taxon>
        <taxon>Chromadorea</taxon>
        <taxon>Rhabditida</taxon>
        <taxon>Rhabditina</taxon>
        <taxon>Rhabditomorpha</taxon>
        <taxon>Rhabditoidea</taxon>
        <taxon>Rhabditidae</taxon>
        <taxon>Mesorhabditinae</taxon>
        <taxon>Mesorhabditis</taxon>
    </lineage>
</organism>
<reference evidence="2" key="1">
    <citation type="submission" date="2024-02" db="UniProtKB">
        <authorList>
            <consortium name="WormBaseParasite"/>
        </authorList>
    </citation>
    <scope>IDENTIFICATION</scope>
</reference>
<name>A0AAF3JC26_9BILA</name>
<dbReference type="AlphaFoldDB" id="A0AAF3JC26"/>
<proteinExistence type="predicted"/>
<dbReference type="Proteomes" id="UP000887575">
    <property type="component" value="Unassembled WGS sequence"/>
</dbReference>
<evidence type="ECO:0000313" key="2">
    <source>
        <dbReference type="WBParaSite" id="MBELARI_LOCUS9373"/>
    </source>
</evidence>
<protein>
    <submittedName>
        <fullName evidence="2">Uncharacterized protein</fullName>
    </submittedName>
</protein>
<dbReference type="WBParaSite" id="MBELARI_LOCUS9373">
    <property type="protein sequence ID" value="MBELARI_LOCUS9373"/>
    <property type="gene ID" value="MBELARI_LOCUS9373"/>
</dbReference>
<evidence type="ECO:0000313" key="1">
    <source>
        <dbReference type="Proteomes" id="UP000887575"/>
    </source>
</evidence>
<keyword evidence="1" id="KW-1185">Reference proteome</keyword>
<accession>A0AAF3JC26</accession>
<sequence>MLEEIQLNDSLLENIENVLKEEKVTITHLKLQFCCLKRVSAHRWKRFFSSINPIEVSLSHLRNVKPQHFDFVFWEKCGKCVFFDLSNVTMIGCNDEIHSRISHFLETTRAKWLCLDFPQSDLTNSSFLNILLNRSDLKNIVKNWRLTLVETKPLPYTNDDLIFVRQGFGEKTRQGFLKILRLFDQGLLRSDEASPQRSPRAKK</sequence>